<evidence type="ECO:0000313" key="2">
    <source>
        <dbReference type="Proteomes" id="UP000708208"/>
    </source>
</evidence>
<dbReference type="OrthoDB" id="117690at2759"/>
<feature type="non-terminal residue" evidence="1">
    <location>
        <position position="1"/>
    </location>
</feature>
<dbReference type="Proteomes" id="UP000708208">
    <property type="component" value="Unassembled WGS sequence"/>
</dbReference>
<evidence type="ECO:0000313" key="1">
    <source>
        <dbReference type="EMBL" id="CAG7725999.1"/>
    </source>
</evidence>
<sequence>QTNTDEQQNVILTAASAALEKLNKYYRSSDAMVYVMGRILDPRCQRYKNVQIKPSVIKCNKRTAFKVWEDKYKPKDEVDENSTNANSLDLVAQQMNLRKSTQTDEFKMYLSNPVIDVGAAENVLIWWKWYWVTDGTNVIVCNVFTYSKKAPFKC</sequence>
<accession>A0A8J2JVH6</accession>
<keyword evidence="2" id="KW-1185">Reference proteome</keyword>
<proteinExistence type="predicted"/>
<protein>
    <submittedName>
        <fullName evidence="1">Uncharacterized protein</fullName>
    </submittedName>
</protein>
<comment type="caution">
    <text evidence="1">The sequence shown here is derived from an EMBL/GenBank/DDBJ whole genome shotgun (WGS) entry which is preliminary data.</text>
</comment>
<gene>
    <name evidence="1" type="ORF">AFUS01_LOCUS14931</name>
</gene>
<name>A0A8J2JVH6_9HEXA</name>
<organism evidence="1 2">
    <name type="scientific">Allacma fusca</name>
    <dbReference type="NCBI Taxonomy" id="39272"/>
    <lineage>
        <taxon>Eukaryota</taxon>
        <taxon>Metazoa</taxon>
        <taxon>Ecdysozoa</taxon>
        <taxon>Arthropoda</taxon>
        <taxon>Hexapoda</taxon>
        <taxon>Collembola</taxon>
        <taxon>Symphypleona</taxon>
        <taxon>Sminthuridae</taxon>
        <taxon>Allacma</taxon>
    </lineage>
</organism>
<dbReference type="AlphaFoldDB" id="A0A8J2JVH6"/>
<reference evidence="1" key="1">
    <citation type="submission" date="2021-06" db="EMBL/GenBank/DDBJ databases">
        <authorList>
            <person name="Hodson N. C."/>
            <person name="Mongue J. A."/>
            <person name="Jaron S. K."/>
        </authorList>
    </citation>
    <scope>NUCLEOTIDE SEQUENCE</scope>
</reference>
<dbReference type="EMBL" id="CAJVCH010129426">
    <property type="protein sequence ID" value="CAG7725999.1"/>
    <property type="molecule type" value="Genomic_DNA"/>
</dbReference>